<evidence type="ECO:0000256" key="11">
    <source>
        <dbReference type="ARBA" id="ARBA00023235"/>
    </source>
</evidence>
<dbReference type="GO" id="GO:0006281">
    <property type="term" value="P:DNA repair"/>
    <property type="evidence" value="ECO:0007669"/>
    <property type="project" value="UniProtKB-UniRule"/>
</dbReference>
<evidence type="ECO:0000256" key="3">
    <source>
        <dbReference type="ARBA" id="ARBA00022741"/>
    </source>
</evidence>
<keyword evidence="8" id="KW-0238">DNA-binding</keyword>
<evidence type="ECO:0000256" key="6">
    <source>
        <dbReference type="ARBA" id="ARBA00022806"/>
    </source>
</evidence>
<dbReference type="GO" id="GO:0003677">
    <property type="term" value="F:DNA binding"/>
    <property type="evidence" value="ECO:0007669"/>
    <property type="project" value="UniProtKB-KW"/>
</dbReference>
<evidence type="ECO:0000256" key="10">
    <source>
        <dbReference type="ARBA" id="ARBA00023204"/>
    </source>
</evidence>
<dbReference type="SUPFAM" id="SSF52540">
    <property type="entry name" value="P-loop containing nucleoside triphosphate hydrolases"/>
    <property type="match status" value="2"/>
</dbReference>
<evidence type="ECO:0000313" key="18">
    <source>
        <dbReference type="EMBL" id="BBH26151.1"/>
    </source>
</evidence>
<feature type="domain" description="Helicase C-terminal" evidence="17">
    <location>
        <begin position="442"/>
        <end position="603"/>
    </location>
</feature>
<sequence length="667" mass="75934">MEELRRLTTSKQRIALMHESGLYTLKDVIAHLPYRYEEFNEKWPADEEGKILVEGYVADHPKVFFKGRLSRLSVNVEIYGETYNVTIFNRHFLVNALTTGKKVTIIGKMNGHRITASQLLLKDLQAQEGMHPVYSLKEGLTNKMFSNYVKKALSLVNDFDDFVPIDFHEKHHLVDKKTALYNVHFPANHEMMGEGMKMLKYEEFLKFEVTMQYIKMQREQSVGIAKTFDHQALNAFLRTLPFTLTKDQQKAVLDILADLQRPRMMYRFLQGDVGSGKTVVSSIALYANYLAGYQGALMAPTEVLAAQHYETLHSFFKESELSLALLTGSMSTKEKEDVYTRLANGEIDVIVGTHALFQEKVEYSQLGLVITDEQHRFGVKQRKALKEKGESVDFLVMSATPIPRTLALSLFGDMDVSEIHALPSGRKEKMTKYVPGNSMKPFLKDLLAYLASGGQVYVICPMINEQSDYPLKSVTQVYEAMSKYFQGKYHVGLLHGGLSDEEKNQVMNDFHDNKVQILVSTTVIEVGIDVKNANMMVIYDAERFGLSQIHQLRGRIGRGDVQGRCYLLSTSTNKEAIDRLRFVESTNDGYEISKYDLKIRGPGEVLGQRQSGVPSFVLGDIIKDFDLLKIARDDARALLVDYYKYGEYKDYIEIVKQNIKTGNEYVD</sequence>
<evidence type="ECO:0000256" key="7">
    <source>
        <dbReference type="ARBA" id="ARBA00022840"/>
    </source>
</evidence>
<dbReference type="InParanoid" id="A0A3G9JJK7"/>
<keyword evidence="19" id="KW-1185">Reference proteome</keyword>
<proteinExistence type="inferred from homology"/>
<dbReference type="SMART" id="SM00487">
    <property type="entry name" value="DEXDc"/>
    <property type="match status" value="1"/>
</dbReference>
<dbReference type="SUPFAM" id="SSF50249">
    <property type="entry name" value="Nucleic acid-binding proteins"/>
    <property type="match status" value="1"/>
</dbReference>
<evidence type="ECO:0000256" key="8">
    <source>
        <dbReference type="ARBA" id="ARBA00023125"/>
    </source>
</evidence>
<dbReference type="PROSITE" id="PS51194">
    <property type="entry name" value="HELICASE_CTER"/>
    <property type="match status" value="1"/>
</dbReference>
<evidence type="ECO:0000256" key="14">
    <source>
        <dbReference type="ARBA" id="ARBA00048988"/>
    </source>
</evidence>
<dbReference type="Pfam" id="PF00271">
    <property type="entry name" value="Helicase_C"/>
    <property type="match status" value="1"/>
</dbReference>
<dbReference type="InterPro" id="IPR045562">
    <property type="entry name" value="RecG_dom3_C"/>
</dbReference>
<dbReference type="InterPro" id="IPR047112">
    <property type="entry name" value="RecG/Mfd"/>
</dbReference>
<evidence type="ECO:0000256" key="13">
    <source>
        <dbReference type="ARBA" id="ARBA00034808"/>
    </source>
</evidence>
<keyword evidence="11" id="KW-0413">Isomerase</keyword>
<feature type="domain" description="Helicase ATP-binding" evidence="16">
    <location>
        <begin position="258"/>
        <end position="419"/>
    </location>
</feature>
<comment type="function">
    <text evidence="15">Plays a critical role in recombination and DNA repair. Helps process Holliday junction intermediates to mature products by catalyzing branch migration. Has replication fork regression activity, unwinds stalled or blocked replication forks to make a HJ that can be resolved. Has a DNA unwinding activity characteristic of a DNA helicase with 3'-5' polarity.</text>
</comment>
<keyword evidence="6 15" id="KW-0347">Helicase</keyword>
<dbReference type="PANTHER" id="PTHR47964">
    <property type="entry name" value="ATP-DEPENDENT DNA HELICASE HOMOLOG RECG, CHLOROPLASTIC"/>
    <property type="match status" value="1"/>
</dbReference>
<evidence type="ECO:0000256" key="9">
    <source>
        <dbReference type="ARBA" id="ARBA00023172"/>
    </source>
</evidence>
<evidence type="ECO:0000256" key="5">
    <source>
        <dbReference type="ARBA" id="ARBA00022801"/>
    </source>
</evidence>
<dbReference type="EMBL" id="AP019309">
    <property type="protein sequence ID" value="BBH26151.1"/>
    <property type="molecule type" value="Genomic_DNA"/>
</dbReference>
<dbReference type="InterPro" id="IPR004609">
    <property type="entry name" value="ATP-dep_DNA_helicase_RecG"/>
</dbReference>
<dbReference type="Proteomes" id="UP000268059">
    <property type="component" value="Chromosome"/>
</dbReference>
<gene>
    <name evidence="18" type="primary">recG</name>
    <name evidence="18" type="ORF">SG0102_10850</name>
</gene>
<dbReference type="NCBIfam" id="NF008168">
    <property type="entry name" value="PRK10917.2-2"/>
    <property type="match status" value="1"/>
</dbReference>
<evidence type="ECO:0000259" key="17">
    <source>
        <dbReference type="PROSITE" id="PS51194"/>
    </source>
</evidence>
<dbReference type="KEGG" id="ebm:SG0102_10850"/>
<dbReference type="FunCoup" id="A0A3G9JJK7">
    <property type="interactions" value="334"/>
</dbReference>
<dbReference type="GO" id="GO:0043138">
    <property type="term" value="F:3'-5' DNA helicase activity"/>
    <property type="evidence" value="ECO:0007669"/>
    <property type="project" value="UniProtKB-EC"/>
</dbReference>
<dbReference type="NCBIfam" id="TIGR00643">
    <property type="entry name" value="recG"/>
    <property type="match status" value="1"/>
</dbReference>
<dbReference type="Pfam" id="PF00270">
    <property type="entry name" value="DEAD"/>
    <property type="match status" value="1"/>
</dbReference>
<evidence type="ECO:0000259" key="16">
    <source>
        <dbReference type="PROSITE" id="PS51192"/>
    </source>
</evidence>
<dbReference type="InterPro" id="IPR014001">
    <property type="entry name" value="Helicase_ATP-bd"/>
</dbReference>
<accession>A0A3G9JJK7</accession>
<dbReference type="GO" id="GO:0006310">
    <property type="term" value="P:DNA recombination"/>
    <property type="evidence" value="ECO:0007669"/>
    <property type="project" value="UniProtKB-UniRule"/>
</dbReference>
<dbReference type="InterPro" id="IPR027417">
    <property type="entry name" value="P-loop_NTPase"/>
</dbReference>
<name>A0A3G9JJK7_9FIRM</name>
<dbReference type="CDD" id="cd17992">
    <property type="entry name" value="DEXHc_RecG"/>
    <property type="match status" value="1"/>
</dbReference>
<dbReference type="EC" id="5.6.2.4" evidence="13 15"/>
<keyword evidence="10 15" id="KW-0234">DNA repair</keyword>
<dbReference type="SMART" id="SM00490">
    <property type="entry name" value="HELICc"/>
    <property type="match status" value="1"/>
</dbReference>
<dbReference type="GO" id="GO:0016887">
    <property type="term" value="F:ATP hydrolysis activity"/>
    <property type="evidence" value="ECO:0007669"/>
    <property type="project" value="RHEA"/>
</dbReference>
<reference evidence="18 19" key="1">
    <citation type="submission" date="2018-11" db="EMBL/GenBank/DDBJ databases">
        <title>Novel Erysipelotrichaceae bacterium isolated from small intestine of a swine.</title>
        <authorList>
            <person name="Kim J.S."/>
            <person name="Choe H."/>
            <person name="Lee Y.R."/>
            <person name="Kim K.M."/>
            <person name="Park D.S."/>
        </authorList>
    </citation>
    <scope>NUCLEOTIDE SEQUENCE [LARGE SCALE GENOMIC DNA]</scope>
    <source>
        <strain evidence="18 19">SG0102</strain>
    </source>
</reference>
<evidence type="ECO:0000256" key="1">
    <source>
        <dbReference type="ARBA" id="ARBA00007504"/>
    </source>
</evidence>
<keyword evidence="7 15" id="KW-0067">ATP-binding</keyword>
<dbReference type="InterPro" id="IPR012340">
    <property type="entry name" value="NA-bd_OB-fold"/>
</dbReference>
<dbReference type="Pfam" id="PF19833">
    <property type="entry name" value="RecG_dom3_C"/>
    <property type="match status" value="1"/>
</dbReference>
<evidence type="ECO:0000256" key="15">
    <source>
        <dbReference type="RuleBase" id="RU363016"/>
    </source>
</evidence>
<evidence type="ECO:0000313" key="19">
    <source>
        <dbReference type="Proteomes" id="UP000268059"/>
    </source>
</evidence>
<comment type="similarity">
    <text evidence="1 15">Belongs to the helicase family. RecG subfamily.</text>
</comment>
<dbReference type="AlphaFoldDB" id="A0A3G9JJK7"/>
<organism evidence="18 19">
    <name type="scientific">Intestinibaculum porci</name>
    <dbReference type="NCBI Taxonomy" id="2487118"/>
    <lineage>
        <taxon>Bacteria</taxon>
        <taxon>Bacillati</taxon>
        <taxon>Bacillota</taxon>
        <taxon>Erysipelotrichia</taxon>
        <taxon>Erysipelotrichales</taxon>
        <taxon>Erysipelotrichaceae</taxon>
        <taxon>Intestinibaculum</taxon>
    </lineage>
</organism>
<evidence type="ECO:0000256" key="12">
    <source>
        <dbReference type="ARBA" id="ARBA00034617"/>
    </source>
</evidence>
<keyword evidence="9 15" id="KW-0233">DNA recombination</keyword>
<evidence type="ECO:0000256" key="4">
    <source>
        <dbReference type="ARBA" id="ARBA00022763"/>
    </source>
</evidence>
<dbReference type="NCBIfam" id="NF008165">
    <property type="entry name" value="PRK10917.1-3"/>
    <property type="match status" value="1"/>
</dbReference>
<dbReference type="Pfam" id="PF17191">
    <property type="entry name" value="RecG_wedge"/>
    <property type="match status" value="1"/>
</dbReference>
<keyword evidence="3 15" id="KW-0547">Nucleotide-binding</keyword>
<dbReference type="GO" id="GO:0005524">
    <property type="term" value="F:ATP binding"/>
    <property type="evidence" value="ECO:0007669"/>
    <property type="project" value="UniProtKB-KW"/>
</dbReference>
<dbReference type="Gene3D" id="3.40.50.300">
    <property type="entry name" value="P-loop containing nucleotide triphosphate hydrolases"/>
    <property type="match status" value="2"/>
</dbReference>
<evidence type="ECO:0000256" key="2">
    <source>
        <dbReference type="ARBA" id="ARBA00017846"/>
    </source>
</evidence>
<dbReference type="PANTHER" id="PTHR47964:SF1">
    <property type="entry name" value="ATP-DEPENDENT DNA HELICASE HOMOLOG RECG, CHLOROPLASTIC"/>
    <property type="match status" value="1"/>
</dbReference>
<dbReference type="InterPro" id="IPR033454">
    <property type="entry name" value="RecG_wedge"/>
</dbReference>
<dbReference type="InterPro" id="IPR001650">
    <property type="entry name" value="Helicase_C-like"/>
</dbReference>
<dbReference type="RefSeq" id="WP_125119054.1">
    <property type="nucleotide sequence ID" value="NZ_AP019309.1"/>
</dbReference>
<dbReference type="OrthoDB" id="9804325at2"/>
<keyword evidence="4 15" id="KW-0227">DNA damage</keyword>
<comment type="catalytic activity">
    <reaction evidence="14 15">
        <text>ATP + H2O = ADP + phosphate + H(+)</text>
        <dbReference type="Rhea" id="RHEA:13065"/>
        <dbReference type="ChEBI" id="CHEBI:15377"/>
        <dbReference type="ChEBI" id="CHEBI:15378"/>
        <dbReference type="ChEBI" id="CHEBI:30616"/>
        <dbReference type="ChEBI" id="CHEBI:43474"/>
        <dbReference type="ChEBI" id="CHEBI:456216"/>
        <dbReference type="EC" id="5.6.2.4"/>
    </reaction>
</comment>
<keyword evidence="5 15" id="KW-0378">Hydrolase</keyword>
<protein>
    <recommendedName>
        <fullName evidence="2 15">ATP-dependent DNA helicase RecG</fullName>
        <ecNumber evidence="13 15">5.6.2.4</ecNumber>
    </recommendedName>
</protein>
<comment type="catalytic activity">
    <reaction evidence="12 15">
        <text>Couples ATP hydrolysis with the unwinding of duplex DNA by translocating in the 3'-5' direction.</text>
        <dbReference type="EC" id="5.6.2.4"/>
    </reaction>
</comment>
<dbReference type="InterPro" id="IPR011545">
    <property type="entry name" value="DEAD/DEAH_box_helicase_dom"/>
</dbReference>
<dbReference type="PROSITE" id="PS51192">
    <property type="entry name" value="HELICASE_ATP_BIND_1"/>
    <property type="match status" value="1"/>
</dbReference>